<evidence type="ECO:0000313" key="3">
    <source>
        <dbReference type="Proteomes" id="UP000257131"/>
    </source>
</evidence>
<protein>
    <submittedName>
        <fullName evidence="2">DUF2125 domain-containing protein</fullName>
    </submittedName>
</protein>
<feature type="signal peptide" evidence="1">
    <location>
        <begin position="1"/>
        <end position="18"/>
    </location>
</feature>
<dbReference type="InterPro" id="IPR018666">
    <property type="entry name" value="DUF2125"/>
</dbReference>
<keyword evidence="3" id="KW-1185">Reference proteome</keyword>
<evidence type="ECO:0000256" key="1">
    <source>
        <dbReference type="SAM" id="SignalP"/>
    </source>
</evidence>
<proteinExistence type="predicted"/>
<dbReference type="Pfam" id="PF09898">
    <property type="entry name" value="DUF2125"/>
    <property type="match status" value="1"/>
</dbReference>
<evidence type="ECO:0000313" key="2">
    <source>
        <dbReference type="EMBL" id="REC58229.1"/>
    </source>
</evidence>
<comment type="caution">
    <text evidence="2">The sequence shown here is derived from an EMBL/GenBank/DDBJ whole genome shotgun (WGS) entry which is preliminary data.</text>
</comment>
<dbReference type="AlphaFoldDB" id="A0A3D9BXL1"/>
<dbReference type="EMBL" id="QOHR01000003">
    <property type="protein sequence ID" value="REC58229.1"/>
    <property type="molecule type" value="Genomic_DNA"/>
</dbReference>
<dbReference type="Proteomes" id="UP000257131">
    <property type="component" value="Unassembled WGS sequence"/>
</dbReference>
<feature type="chain" id="PRO_5017732857" evidence="1">
    <location>
        <begin position="19"/>
        <end position="506"/>
    </location>
</feature>
<dbReference type="OrthoDB" id="7791409at2"/>
<name>A0A3D9BXL1_9RHOB</name>
<organism evidence="2 3">
    <name type="scientific">Rhodosalinus sediminis</name>
    <dbReference type="NCBI Taxonomy" id="1940533"/>
    <lineage>
        <taxon>Bacteria</taxon>
        <taxon>Pseudomonadati</taxon>
        <taxon>Pseudomonadota</taxon>
        <taxon>Alphaproteobacteria</taxon>
        <taxon>Rhodobacterales</taxon>
        <taxon>Paracoccaceae</taxon>
        <taxon>Rhodosalinus</taxon>
    </lineage>
</organism>
<keyword evidence="1" id="KW-0732">Signal</keyword>
<dbReference type="RefSeq" id="WP_115978612.1">
    <property type="nucleotide sequence ID" value="NZ_QOHR01000003.1"/>
</dbReference>
<accession>A0A3D9BXL1</accession>
<gene>
    <name evidence="2" type="ORF">DRV84_04145</name>
</gene>
<sequence length="506" mass="53345">MRALTSIPAAALSAAALAAPAAAEVTAEQVWDDMRGYLSSFGYTVEATETRAGDTLTVQDVTARVTLPEDGGTLTVEMPQLAFAERGDGTVAVIYPDAAEIRMSARPEGEEAVDATVQVAQSGMDVTVSGDDTQMTYDYAADRLGLTLSDLVVDGTPVASENLSGTFVMRGMSGQSVVTPGDLRGLDQTVTADQVSYDFSVVPPEEDGRADISGSMEGLAFTGTARIPADLNMEDLAATLEAGYAFDGRFGYTDGRTEFLVEENGETMRGTTRSDRTEFNAAMDAERLAYGISGAGTEIALQSPEIPFPVEAAMGSSGVSIAMPVGQTDDPQPFAFEVSLRDFTMGEEIWAMVDPTGMLPREPADLVLDLSGEARILGALFDPEAMQGMAMSGERPAELHALDLAQLLVSAAGARLTGEGSFTFDNTDLETFPGMPRPEGSASFRLEGANALLDTLIEMGVLPQEQAMSARMMMGMFAVPAGDDAMESTLEVTGEGRVLANGQRIR</sequence>
<reference evidence="2 3" key="1">
    <citation type="journal article" date="2017" name="Int. J. Syst. Evol. Microbiol.">
        <title>Rhodosalinus sediminis gen. nov., sp. nov., isolated from marine saltern.</title>
        <authorList>
            <person name="Guo L.Y."/>
            <person name="Ling S.K."/>
            <person name="Li C.M."/>
            <person name="Chen G.J."/>
            <person name="Du Z.J."/>
        </authorList>
    </citation>
    <scope>NUCLEOTIDE SEQUENCE [LARGE SCALE GENOMIC DNA]</scope>
    <source>
        <strain evidence="2 3">WDN1C137</strain>
    </source>
</reference>